<dbReference type="GO" id="GO:0031419">
    <property type="term" value="F:cobalamin binding"/>
    <property type="evidence" value="ECO:0007669"/>
    <property type="project" value="UniProtKB-KW"/>
</dbReference>
<evidence type="ECO:0000259" key="8">
    <source>
        <dbReference type="Pfam" id="PF01642"/>
    </source>
</evidence>
<keyword evidence="4" id="KW-0846">Cobalamin</keyword>
<evidence type="ECO:0000256" key="2">
    <source>
        <dbReference type="ARBA" id="ARBA00008465"/>
    </source>
</evidence>
<proteinExistence type="inferred from homology"/>
<feature type="domain" description="Methylmalonyl-CoA mutase alpha/beta chain catalytic" evidence="8">
    <location>
        <begin position="33"/>
        <end position="546"/>
    </location>
</feature>
<dbReference type="NCBIfam" id="TIGR00641">
    <property type="entry name" value="acid_CoA_mut_N"/>
    <property type="match status" value="1"/>
</dbReference>
<accession>A0A1I2L9L4</accession>
<keyword evidence="6" id="KW-0413">Isomerase</keyword>
<evidence type="ECO:0000256" key="5">
    <source>
        <dbReference type="ARBA" id="ARBA00022723"/>
    </source>
</evidence>
<evidence type="ECO:0000256" key="4">
    <source>
        <dbReference type="ARBA" id="ARBA00022628"/>
    </source>
</evidence>
<dbReference type="InterPro" id="IPR006098">
    <property type="entry name" value="MMCoA_mutase_a_cat"/>
</dbReference>
<dbReference type="CDD" id="cd03680">
    <property type="entry name" value="MM_CoA_mutase_ICM_like"/>
    <property type="match status" value="1"/>
</dbReference>
<evidence type="ECO:0000313" key="10">
    <source>
        <dbReference type="Proteomes" id="UP000198661"/>
    </source>
</evidence>
<evidence type="ECO:0000256" key="7">
    <source>
        <dbReference type="ARBA" id="ARBA00023285"/>
    </source>
</evidence>
<dbReference type="Proteomes" id="UP000198661">
    <property type="component" value="Unassembled WGS sequence"/>
</dbReference>
<reference evidence="9 10" key="1">
    <citation type="submission" date="2016-10" db="EMBL/GenBank/DDBJ databases">
        <authorList>
            <person name="de Groot N.N."/>
        </authorList>
    </citation>
    <scope>NUCLEOTIDE SEQUENCE [LARGE SCALE GENOMIC DNA]</scope>
    <source>
        <strain evidence="9 10">DSM 44945</strain>
    </source>
</reference>
<dbReference type="STRING" id="201973.SAMN04488025_10448"/>
<evidence type="ECO:0000256" key="3">
    <source>
        <dbReference type="ARBA" id="ARBA00012398"/>
    </source>
</evidence>
<dbReference type="EMBL" id="FOOK01000004">
    <property type="protein sequence ID" value="SFF74177.1"/>
    <property type="molecule type" value="Genomic_DNA"/>
</dbReference>
<dbReference type="GO" id="GO:0004494">
    <property type="term" value="F:methylmalonyl-CoA mutase activity"/>
    <property type="evidence" value="ECO:0007669"/>
    <property type="project" value="UniProtKB-EC"/>
</dbReference>
<keyword evidence="10" id="KW-1185">Reference proteome</keyword>
<dbReference type="OrthoDB" id="9762378at2"/>
<keyword evidence="7" id="KW-0170">Cobalt</keyword>
<dbReference type="FunFam" id="3.20.20.240:FF:000001">
    <property type="entry name" value="Probable methylmalonyl-coa mutase"/>
    <property type="match status" value="1"/>
</dbReference>
<comment type="similarity">
    <text evidence="2">Belongs to the methylmalonyl-CoA mutase family.</text>
</comment>
<evidence type="ECO:0000256" key="6">
    <source>
        <dbReference type="ARBA" id="ARBA00023235"/>
    </source>
</evidence>
<comment type="cofactor">
    <cofactor evidence="1">
        <name>adenosylcob(III)alamin</name>
        <dbReference type="ChEBI" id="CHEBI:18408"/>
    </cofactor>
</comment>
<gene>
    <name evidence="9" type="ORF">SAMN04488025_10448</name>
</gene>
<dbReference type="GO" id="GO:0046872">
    <property type="term" value="F:metal ion binding"/>
    <property type="evidence" value="ECO:0007669"/>
    <property type="project" value="UniProtKB-KW"/>
</dbReference>
<dbReference type="RefSeq" id="WP_092035869.1">
    <property type="nucleotide sequence ID" value="NZ_FOOK01000004.1"/>
</dbReference>
<dbReference type="PANTHER" id="PTHR48101:SF1">
    <property type="entry name" value="METHYLMALONYL-COA MUTASE, LARGE SUBUNIT"/>
    <property type="match status" value="1"/>
</dbReference>
<dbReference type="SUPFAM" id="SSF51703">
    <property type="entry name" value="Cobalamin (vitamin B12)-dependent enzymes"/>
    <property type="match status" value="1"/>
</dbReference>
<dbReference type="InterPro" id="IPR016176">
    <property type="entry name" value="Cbl-dep_enz_cat"/>
</dbReference>
<dbReference type="AlphaFoldDB" id="A0A1I2L9L4"/>
<dbReference type="PANTHER" id="PTHR48101">
    <property type="entry name" value="METHYLMALONYL-COA MUTASE, MITOCHONDRIAL-RELATED"/>
    <property type="match status" value="1"/>
</dbReference>
<keyword evidence="5" id="KW-0479">Metal-binding</keyword>
<dbReference type="EC" id="5.4.99.2" evidence="3"/>
<organism evidence="9 10">
    <name type="scientific">Planifilum fulgidum</name>
    <dbReference type="NCBI Taxonomy" id="201973"/>
    <lineage>
        <taxon>Bacteria</taxon>
        <taxon>Bacillati</taxon>
        <taxon>Bacillota</taxon>
        <taxon>Bacilli</taxon>
        <taxon>Bacillales</taxon>
        <taxon>Thermoactinomycetaceae</taxon>
        <taxon>Planifilum</taxon>
    </lineage>
</organism>
<protein>
    <recommendedName>
        <fullName evidence="3">methylmalonyl-CoA mutase</fullName>
        <ecNumber evidence="3">5.4.99.2</ecNumber>
    </recommendedName>
</protein>
<dbReference type="Gene3D" id="3.20.20.240">
    <property type="entry name" value="Methylmalonyl-CoA mutase"/>
    <property type="match status" value="1"/>
</dbReference>
<dbReference type="Pfam" id="PF01642">
    <property type="entry name" value="MM_CoA_mutase"/>
    <property type="match status" value="1"/>
</dbReference>
<evidence type="ECO:0000313" key="9">
    <source>
        <dbReference type="EMBL" id="SFF74177.1"/>
    </source>
</evidence>
<sequence>MAEKAFERLYQEWLEKTEELLAKFPERKERFTTLSGIEVERLYTRLVDEKRLIEKIGFPGEYPYTRGIRPTMYRGRYWTMRQYAGYGSAEETNRRFRYLLEQGQTGLSVAFDLPTQIGYDSDDPMAAGEVGKVGVAIDSLEDMERLFEGIPLDQVSTSMTINAPASVLLAMYIAVAEKQGVPPEKLRGTIQNDILKEYIARGTYIFPPKPSMRLITDIFAFCAERVPRWNTISISGYHIREAGSTAVQEVAFTLANGIAYVKAALDKGLDVDEFAPRLSFFFNAHNHFFEEIAKFRAARRMWARIMKERFGAKDPRSLQLRFHTQTGGSTLTAQQPDNNIVRVALQALAAVLGGTQSLHTNARDEALALPTEESARIALRTQQIIAYETGVADTVDPLGGSFYVEALTDKIEEEAVKYIEKIDEMGGAVAAVEQGFMQREIHRAALETQRRIESGEEVVVGVNRFRMEEEPEPQLLRVDPSLAKRQIERLKDLRSRRDAGKVEESLAALKRAAEGTDNLMPYILDAVRAYATVGEICHALREVFGEYQPV</sequence>
<name>A0A1I2L9L4_9BACL</name>
<evidence type="ECO:0000256" key="1">
    <source>
        <dbReference type="ARBA" id="ARBA00001922"/>
    </source>
</evidence>
<dbReference type="InterPro" id="IPR006099">
    <property type="entry name" value="MeMalonylCoA_mutase_a/b_cat"/>
</dbReference>